<feature type="domain" description="VQ" evidence="6">
    <location>
        <begin position="417"/>
        <end position="442"/>
    </location>
</feature>
<protein>
    <recommendedName>
        <fullName evidence="6">VQ domain-containing protein</fullName>
    </recommendedName>
</protein>
<evidence type="ECO:0000256" key="5">
    <source>
        <dbReference type="SAM" id="MobiDB-lite"/>
    </source>
</evidence>
<dbReference type="GO" id="GO:0005634">
    <property type="term" value="C:nucleus"/>
    <property type="evidence" value="ECO:0007669"/>
    <property type="project" value="UniProtKB-SubCell"/>
</dbReference>
<dbReference type="InterPro" id="IPR039611">
    <property type="entry name" value="VQ_4/11/13/19/31/33"/>
</dbReference>
<feature type="coiled-coil region" evidence="4">
    <location>
        <begin position="172"/>
        <end position="199"/>
    </location>
</feature>
<feature type="compositionally biased region" description="Low complexity" evidence="5">
    <location>
        <begin position="454"/>
        <end position="471"/>
    </location>
</feature>
<feature type="region of interest" description="Disordered" evidence="5">
    <location>
        <begin position="562"/>
        <end position="598"/>
    </location>
</feature>
<evidence type="ECO:0000256" key="4">
    <source>
        <dbReference type="SAM" id="Coils"/>
    </source>
</evidence>
<evidence type="ECO:0000256" key="1">
    <source>
        <dbReference type="ARBA" id="ARBA00004123"/>
    </source>
</evidence>
<comment type="caution">
    <text evidence="7">The sequence shown here is derived from an EMBL/GenBank/DDBJ whole genome shotgun (WGS) entry which is preliminary data.</text>
</comment>
<dbReference type="OrthoDB" id="1918952at2759"/>
<feature type="compositionally biased region" description="Acidic residues" evidence="5">
    <location>
        <begin position="65"/>
        <end position="82"/>
    </location>
</feature>
<name>A0A7J7MTA2_9MAGN</name>
<keyword evidence="8" id="KW-1185">Reference proteome</keyword>
<evidence type="ECO:0000256" key="2">
    <source>
        <dbReference type="ARBA" id="ARBA00022553"/>
    </source>
</evidence>
<keyword evidence="4" id="KW-0175">Coiled coil</keyword>
<feature type="region of interest" description="Disordered" evidence="5">
    <location>
        <begin position="451"/>
        <end position="482"/>
    </location>
</feature>
<gene>
    <name evidence="7" type="ORF">GIB67_014887</name>
</gene>
<dbReference type="PANTHER" id="PTHR33402">
    <property type="entry name" value="VQ MOTIF-CONTAINING PROTEIN 11-LIKE"/>
    <property type="match status" value="1"/>
</dbReference>
<dbReference type="AlphaFoldDB" id="A0A7J7MTA2"/>
<evidence type="ECO:0000313" key="7">
    <source>
        <dbReference type="EMBL" id="KAF6158093.1"/>
    </source>
</evidence>
<dbReference type="Proteomes" id="UP000541444">
    <property type="component" value="Unassembled WGS sequence"/>
</dbReference>
<dbReference type="EMBL" id="JACGCM010001237">
    <property type="protein sequence ID" value="KAF6158093.1"/>
    <property type="molecule type" value="Genomic_DNA"/>
</dbReference>
<evidence type="ECO:0000259" key="6">
    <source>
        <dbReference type="Pfam" id="PF05678"/>
    </source>
</evidence>
<accession>A0A7J7MTA2</accession>
<evidence type="ECO:0000256" key="3">
    <source>
        <dbReference type="ARBA" id="ARBA00023242"/>
    </source>
</evidence>
<reference evidence="7 8" key="1">
    <citation type="journal article" date="2020" name="IScience">
        <title>Genome Sequencing of the Endangered Kingdonia uniflora (Circaeasteraceae, Ranunculales) Reveals Potential Mechanisms of Evolutionary Specialization.</title>
        <authorList>
            <person name="Sun Y."/>
            <person name="Deng T."/>
            <person name="Zhang A."/>
            <person name="Moore M.J."/>
            <person name="Landis J.B."/>
            <person name="Lin N."/>
            <person name="Zhang H."/>
            <person name="Zhang X."/>
            <person name="Huang J."/>
            <person name="Zhang X."/>
            <person name="Sun H."/>
            <person name="Wang H."/>
        </authorList>
    </citation>
    <scope>NUCLEOTIDE SEQUENCE [LARGE SCALE GENOMIC DNA]</scope>
    <source>
        <strain evidence="7">TB1705</strain>
        <tissue evidence="7">Leaf</tissue>
    </source>
</reference>
<dbReference type="PANTHER" id="PTHR33402:SF19">
    <property type="entry name" value="VQ MOTIF-CONTAINING PROTEIN 11"/>
    <property type="match status" value="1"/>
</dbReference>
<comment type="subcellular location">
    <subcellularLocation>
        <location evidence="1">Nucleus</location>
    </subcellularLocation>
</comment>
<dbReference type="Pfam" id="PF05678">
    <property type="entry name" value="VQ"/>
    <property type="match status" value="1"/>
</dbReference>
<proteinExistence type="predicted"/>
<keyword evidence="2" id="KW-0597">Phosphoprotein</keyword>
<feature type="region of interest" description="Disordered" evidence="5">
    <location>
        <begin position="61"/>
        <end position="83"/>
    </location>
</feature>
<sequence length="598" mass="67090">MLTRRASRMRLIDEDDDEVNESSISSRWEASSDVKELHIITDVPLAIVELDIGSLKRSRRRDEGKWEEEESESSEGREEDETYVGQVSLREKARLEWFMAKNELEGKGIILVPLGSEYLFMDTPNEGIMAFRGQIRLRMRLPLRRLMQAWMISFTRAQKALSEKLKESIDMRELAKGIILSLQTQVAELEREMLQACTDAARVRGDFNINFFIDGLGYNPETFKLYPPEEKFAFEDVANAEEIKSNPLVKGTRVKNMDVAHVGENPSIEEVVVFVENSVNRDGGRSLLYETDYIVFQGLGKGFSASVISCPVREVGSDTATVWRLVFTVCLRPCTNMVETFMGLMLDSDADRLSLASTIVVSFEAAFECSVKQLKFSHELTLQFATTKTPLNLLDFSPSTLQLSLMASSHQDPNYLNTTFVQADPTTFKSLVQKLTGATQHPLTPKLPVTIPARNNNNNTFIRNTNNTTFTSDIPLERGLGKPPFKLQERRQQQNLRKLEIQLNGHYHGSTGGITGSGDWSVFRQRVLVSPVSPLELLASGSPRTPCSPLMEEERAIAEKGFYLHPSPLSTPRGGGDPPELLPLFPLQSPRDSSNSNS</sequence>
<evidence type="ECO:0000313" key="8">
    <source>
        <dbReference type="Proteomes" id="UP000541444"/>
    </source>
</evidence>
<dbReference type="InterPro" id="IPR008889">
    <property type="entry name" value="VQ"/>
</dbReference>
<organism evidence="7 8">
    <name type="scientific">Kingdonia uniflora</name>
    <dbReference type="NCBI Taxonomy" id="39325"/>
    <lineage>
        <taxon>Eukaryota</taxon>
        <taxon>Viridiplantae</taxon>
        <taxon>Streptophyta</taxon>
        <taxon>Embryophyta</taxon>
        <taxon>Tracheophyta</taxon>
        <taxon>Spermatophyta</taxon>
        <taxon>Magnoliopsida</taxon>
        <taxon>Ranunculales</taxon>
        <taxon>Circaeasteraceae</taxon>
        <taxon>Kingdonia</taxon>
    </lineage>
</organism>
<keyword evidence="3" id="KW-0539">Nucleus</keyword>